<evidence type="ECO:0000256" key="6">
    <source>
        <dbReference type="SAM" id="Phobius"/>
    </source>
</evidence>
<protein>
    <submittedName>
        <fullName evidence="7">Polyamine transporter</fullName>
    </submittedName>
</protein>
<accession>A0A9Q8P840</accession>
<evidence type="ECO:0000313" key="8">
    <source>
        <dbReference type="Proteomes" id="UP000756132"/>
    </source>
</evidence>
<dbReference type="AlphaFoldDB" id="A0A9Q8P840"/>
<feature type="transmembrane region" description="Helical" evidence="6">
    <location>
        <begin position="66"/>
        <end position="84"/>
    </location>
</feature>
<dbReference type="PANTHER" id="PTHR45649">
    <property type="entry name" value="AMINO-ACID PERMEASE BAT1"/>
    <property type="match status" value="1"/>
</dbReference>
<dbReference type="GeneID" id="71984147"/>
<gene>
    <name evidence="7" type="ORF">CLAFUR5_04269</name>
</gene>
<evidence type="ECO:0000256" key="4">
    <source>
        <dbReference type="ARBA" id="ARBA00022989"/>
    </source>
</evidence>
<comment type="subcellular location">
    <subcellularLocation>
        <location evidence="1">Membrane</location>
        <topology evidence="1">Multi-pass membrane protein</topology>
    </subcellularLocation>
</comment>
<evidence type="ECO:0000256" key="5">
    <source>
        <dbReference type="ARBA" id="ARBA00023136"/>
    </source>
</evidence>
<sequence length="113" mass="12659">MADISQTPVGLKLFFDRARFKPDPWHLGIFSKPLNALAVAWLLLIVPALCFPSVKGADLTPRTMNWTCLIYGGAMFLVMSYYAVSGRKWFKGPRINVEHVRQDGTAGVLFVDE</sequence>
<evidence type="ECO:0000313" key="7">
    <source>
        <dbReference type="EMBL" id="UJO16696.1"/>
    </source>
</evidence>
<feature type="transmembrane region" description="Helical" evidence="6">
    <location>
        <begin position="34"/>
        <end position="54"/>
    </location>
</feature>
<dbReference type="Proteomes" id="UP000756132">
    <property type="component" value="Chromosome 4"/>
</dbReference>
<dbReference type="KEGG" id="ffu:CLAFUR5_04269"/>
<evidence type="ECO:0000256" key="1">
    <source>
        <dbReference type="ARBA" id="ARBA00004141"/>
    </source>
</evidence>
<reference evidence="7" key="2">
    <citation type="journal article" date="2022" name="Microb. Genom.">
        <title>A chromosome-scale genome assembly of the tomato pathogen Cladosporium fulvum reveals a compartmentalized genome architecture and the presence of a dispensable chromosome.</title>
        <authorList>
            <person name="Zaccaron A.Z."/>
            <person name="Chen L.H."/>
            <person name="Samaras A."/>
            <person name="Stergiopoulos I."/>
        </authorList>
    </citation>
    <scope>NUCLEOTIDE SEQUENCE</scope>
    <source>
        <strain evidence="7">Race5_Kim</strain>
    </source>
</reference>
<dbReference type="EMBL" id="CP090166">
    <property type="protein sequence ID" value="UJO16696.1"/>
    <property type="molecule type" value="Genomic_DNA"/>
</dbReference>
<keyword evidence="4 6" id="KW-1133">Transmembrane helix</keyword>
<organism evidence="7 8">
    <name type="scientific">Passalora fulva</name>
    <name type="common">Tomato leaf mold</name>
    <name type="synonym">Cladosporium fulvum</name>
    <dbReference type="NCBI Taxonomy" id="5499"/>
    <lineage>
        <taxon>Eukaryota</taxon>
        <taxon>Fungi</taxon>
        <taxon>Dikarya</taxon>
        <taxon>Ascomycota</taxon>
        <taxon>Pezizomycotina</taxon>
        <taxon>Dothideomycetes</taxon>
        <taxon>Dothideomycetidae</taxon>
        <taxon>Mycosphaerellales</taxon>
        <taxon>Mycosphaerellaceae</taxon>
        <taxon>Fulvia</taxon>
    </lineage>
</organism>
<dbReference type="GO" id="GO:0016020">
    <property type="term" value="C:membrane"/>
    <property type="evidence" value="ECO:0007669"/>
    <property type="project" value="UniProtKB-SubCell"/>
</dbReference>
<evidence type="ECO:0000256" key="3">
    <source>
        <dbReference type="ARBA" id="ARBA00022692"/>
    </source>
</evidence>
<dbReference type="RefSeq" id="XP_047761062.1">
    <property type="nucleotide sequence ID" value="XM_047903417.1"/>
</dbReference>
<name>A0A9Q8P840_PASFU</name>
<dbReference type="GO" id="GO:0022857">
    <property type="term" value="F:transmembrane transporter activity"/>
    <property type="evidence" value="ECO:0007669"/>
    <property type="project" value="UniProtKB-ARBA"/>
</dbReference>
<dbReference type="OrthoDB" id="10054429at2759"/>
<evidence type="ECO:0000256" key="2">
    <source>
        <dbReference type="ARBA" id="ARBA00022448"/>
    </source>
</evidence>
<proteinExistence type="predicted"/>
<keyword evidence="2" id="KW-0813">Transport</keyword>
<dbReference type="PANTHER" id="PTHR45649:SF29">
    <property type="entry name" value="AMINO ACID TRANSPORTER (EUROFUNG)"/>
    <property type="match status" value="1"/>
</dbReference>
<keyword evidence="8" id="KW-1185">Reference proteome</keyword>
<keyword evidence="5 6" id="KW-0472">Membrane</keyword>
<reference evidence="7" key="1">
    <citation type="submission" date="2021-12" db="EMBL/GenBank/DDBJ databases">
        <authorList>
            <person name="Zaccaron A."/>
            <person name="Stergiopoulos I."/>
        </authorList>
    </citation>
    <scope>NUCLEOTIDE SEQUENCE</scope>
    <source>
        <strain evidence="7">Race5_Kim</strain>
    </source>
</reference>
<keyword evidence="3 6" id="KW-0812">Transmembrane</keyword>